<dbReference type="Proteomes" id="UP000008037">
    <property type="component" value="Chromosome"/>
</dbReference>
<dbReference type="BioCyc" id="CNIT1237085:G1324-2337-MONOMER"/>
<organism evidence="1 2">
    <name type="scientific">Nitrososphaera gargensis (strain Ga9.2)</name>
    <dbReference type="NCBI Taxonomy" id="1237085"/>
    <lineage>
        <taxon>Archaea</taxon>
        <taxon>Nitrososphaerota</taxon>
        <taxon>Nitrososphaeria</taxon>
        <taxon>Nitrososphaerales</taxon>
        <taxon>Nitrososphaeraceae</taxon>
        <taxon>Nitrososphaera</taxon>
    </lineage>
</organism>
<dbReference type="InParanoid" id="K0IH88"/>
<evidence type="ECO:0000313" key="1">
    <source>
        <dbReference type="EMBL" id="AFU59265.1"/>
    </source>
</evidence>
<sequence length="56" mass="6752">MQDNWQKIPRGRWLKCTYEKCGHEWQYFGGRKWAECPACHSIVKVAVAQRNYYRSS</sequence>
<dbReference type="KEGG" id="nga:Ngar_c23390"/>
<keyword evidence="2" id="KW-1185">Reference proteome</keyword>
<name>K0IH88_NITGG</name>
<protein>
    <submittedName>
        <fullName evidence="1">Uncharacterized protein</fullName>
    </submittedName>
</protein>
<accession>K0IH88</accession>
<evidence type="ECO:0000313" key="2">
    <source>
        <dbReference type="Proteomes" id="UP000008037"/>
    </source>
</evidence>
<reference evidence="1 2" key="1">
    <citation type="journal article" date="2012" name="Environ. Microbiol.">
        <title>The genome of the ammonia-oxidizing Candidatus Nitrososphaera gargensis: insights into metabolic versatility and environmental adaptations.</title>
        <authorList>
            <person name="Spang A."/>
            <person name="Poehlein A."/>
            <person name="Offre P."/>
            <person name="Zumbragel S."/>
            <person name="Haider S."/>
            <person name="Rychlik N."/>
            <person name="Nowka B."/>
            <person name="Schmeisser C."/>
            <person name="Lebedeva E.V."/>
            <person name="Rattei T."/>
            <person name="Bohm C."/>
            <person name="Schmid M."/>
            <person name="Galushko A."/>
            <person name="Hatzenpichler R."/>
            <person name="Weinmaier T."/>
            <person name="Daniel R."/>
            <person name="Schleper C."/>
            <person name="Spieck E."/>
            <person name="Streit W."/>
            <person name="Wagner M."/>
        </authorList>
    </citation>
    <scope>NUCLEOTIDE SEQUENCE [LARGE SCALE GENOMIC DNA]</scope>
    <source>
        <strain evidence="2">Ga9.2</strain>
    </source>
</reference>
<dbReference type="HOGENOM" id="CLU_3003266_0_0_2"/>
<proteinExistence type="predicted"/>
<dbReference type="EMBL" id="CP002408">
    <property type="protein sequence ID" value="AFU59265.1"/>
    <property type="molecule type" value="Genomic_DNA"/>
</dbReference>
<gene>
    <name evidence="1" type="ordered locus">Ngar_c23390</name>
</gene>
<dbReference type="AlphaFoldDB" id="K0IH88"/>